<comment type="caution">
    <text evidence="2">The sequence shown here is derived from an EMBL/GenBank/DDBJ whole genome shotgun (WGS) entry which is preliminary data.</text>
</comment>
<sequence>MFAAARHCIHALFILDAVEAARTLAMADPKELDVGTILDAIGAAEPQHAMLYLEEVFCQAPENLRVPADHERLLELLAKWAPARVASFLEAEDCACRTTVAMRILTEAATPENPFSIERALLHFQQGDRFKAYELLIAEQAEATCIHLARKRADPNHWVFLATRMRDPQQLLLIADSGLSVSQILGIIHKRRLEGELIHLEARAVHEAYQRLEEQQQCAQGAAQLLRQRLGQLERTYASTLFNGLLIPPPIANELHRLTSLFQEASGPRR</sequence>
<feature type="chain" id="PRO_5029779792" evidence="1">
    <location>
        <begin position="21"/>
        <end position="270"/>
    </location>
</feature>
<dbReference type="OrthoDB" id="12588at2763"/>
<reference evidence="2 3" key="1">
    <citation type="journal article" date="2020" name="J. Phycol.">
        <title>Comparative genome analysis reveals Cyanidiococcus gen. nov., a new extremophilic red algal genus sister to Cyanidioschyzon (Cyanidioschyzonaceae, Rhodophyta).</title>
        <authorList>
            <person name="Liu S.-L."/>
            <person name="Chiang Y.-R."/>
            <person name="Yoon H.S."/>
            <person name="Fu H.-Y."/>
        </authorList>
    </citation>
    <scope>NUCLEOTIDE SEQUENCE [LARGE SCALE GENOMIC DNA]</scope>
    <source>
        <strain evidence="2 3">THAL066</strain>
    </source>
</reference>
<feature type="signal peptide" evidence="1">
    <location>
        <begin position="1"/>
        <end position="20"/>
    </location>
</feature>
<evidence type="ECO:0000313" key="2">
    <source>
        <dbReference type="EMBL" id="KAF6001792.1"/>
    </source>
</evidence>
<accession>A0A7J7IFA5</accession>
<evidence type="ECO:0000256" key="1">
    <source>
        <dbReference type="SAM" id="SignalP"/>
    </source>
</evidence>
<evidence type="ECO:0000313" key="3">
    <source>
        <dbReference type="Proteomes" id="UP000530660"/>
    </source>
</evidence>
<gene>
    <name evidence="2" type="ORF">F1559_003482</name>
</gene>
<proteinExistence type="predicted"/>
<dbReference type="AlphaFoldDB" id="A0A7J7IFA5"/>
<keyword evidence="1" id="KW-0732">Signal</keyword>
<name>A0A7J7IFA5_9RHOD</name>
<dbReference type="Proteomes" id="UP000530660">
    <property type="component" value="Unassembled WGS sequence"/>
</dbReference>
<organism evidence="2 3">
    <name type="scientific">Cyanidiococcus yangmingshanensis</name>
    <dbReference type="NCBI Taxonomy" id="2690220"/>
    <lineage>
        <taxon>Eukaryota</taxon>
        <taxon>Rhodophyta</taxon>
        <taxon>Bangiophyceae</taxon>
        <taxon>Cyanidiales</taxon>
        <taxon>Cyanidiaceae</taxon>
        <taxon>Cyanidiococcus</taxon>
    </lineage>
</organism>
<keyword evidence="3" id="KW-1185">Reference proteome</keyword>
<dbReference type="EMBL" id="VWRR01000013">
    <property type="protein sequence ID" value="KAF6001792.1"/>
    <property type="molecule type" value="Genomic_DNA"/>
</dbReference>
<protein>
    <submittedName>
        <fullName evidence="2">Uncharacterized protein</fullName>
    </submittedName>
</protein>